<accession>A0A7T8GWW9</accession>
<feature type="region of interest" description="Disordered" evidence="1">
    <location>
        <begin position="1"/>
        <end position="54"/>
    </location>
</feature>
<organism evidence="2 3">
    <name type="scientific">Caligus rogercresseyi</name>
    <name type="common">Sea louse</name>
    <dbReference type="NCBI Taxonomy" id="217165"/>
    <lineage>
        <taxon>Eukaryota</taxon>
        <taxon>Metazoa</taxon>
        <taxon>Ecdysozoa</taxon>
        <taxon>Arthropoda</taxon>
        <taxon>Crustacea</taxon>
        <taxon>Multicrustacea</taxon>
        <taxon>Hexanauplia</taxon>
        <taxon>Copepoda</taxon>
        <taxon>Siphonostomatoida</taxon>
        <taxon>Caligidae</taxon>
        <taxon>Caligus</taxon>
    </lineage>
</organism>
<evidence type="ECO:0000313" key="3">
    <source>
        <dbReference type="Proteomes" id="UP000595437"/>
    </source>
</evidence>
<name>A0A7T8GWW9_CALRO</name>
<feature type="non-terminal residue" evidence="2">
    <location>
        <position position="54"/>
    </location>
</feature>
<sequence>MTGFIEKKGRHPRAAEDSLQKAKATLSHGLGGNDVGREEGPNYLVEEGVKIDQV</sequence>
<protein>
    <submittedName>
        <fullName evidence="2">Uncharacterized protein</fullName>
    </submittedName>
</protein>
<keyword evidence="3" id="KW-1185">Reference proteome</keyword>
<evidence type="ECO:0000256" key="1">
    <source>
        <dbReference type="SAM" id="MobiDB-lite"/>
    </source>
</evidence>
<gene>
    <name evidence="2" type="ORF">FKW44_019753</name>
</gene>
<dbReference type="EMBL" id="CP045903">
    <property type="protein sequence ID" value="QQP39006.1"/>
    <property type="molecule type" value="Genomic_DNA"/>
</dbReference>
<evidence type="ECO:0000313" key="2">
    <source>
        <dbReference type="EMBL" id="QQP39006.1"/>
    </source>
</evidence>
<dbReference type="Proteomes" id="UP000595437">
    <property type="component" value="Chromosome 14"/>
</dbReference>
<proteinExistence type="predicted"/>
<dbReference type="AlphaFoldDB" id="A0A7T8GWW9"/>
<reference evidence="3" key="1">
    <citation type="submission" date="2021-01" db="EMBL/GenBank/DDBJ databases">
        <title>Caligus Genome Assembly.</title>
        <authorList>
            <person name="Gallardo-Escarate C."/>
        </authorList>
    </citation>
    <scope>NUCLEOTIDE SEQUENCE [LARGE SCALE GENOMIC DNA]</scope>
</reference>